<feature type="transmembrane region" description="Helical" evidence="4">
    <location>
        <begin position="424"/>
        <end position="445"/>
    </location>
</feature>
<dbReference type="PANTHER" id="PTHR43630:SF1">
    <property type="entry name" value="POLY-BETA-1,6-N-ACETYL-D-GLUCOSAMINE SYNTHASE"/>
    <property type="match status" value="1"/>
</dbReference>
<keyword evidence="3 5" id="KW-0808">Transferase</keyword>
<gene>
    <name evidence="5" type="ORF">SAMN05443575_0248</name>
</gene>
<name>A0A1M5CHV7_9ACTN</name>
<dbReference type="STRING" id="1206085.SAMN05443575_0248"/>
<keyword evidence="2" id="KW-0328">Glycosyltransferase</keyword>
<dbReference type="CDD" id="cd06423">
    <property type="entry name" value="CESA_like"/>
    <property type="match status" value="1"/>
</dbReference>
<feature type="transmembrane region" description="Helical" evidence="4">
    <location>
        <begin position="351"/>
        <end position="370"/>
    </location>
</feature>
<keyword evidence="6" id="KW-1185">Reference proteome</keyword>
<dbReference type="PANTHER" id="PTHR43630">
    <property type="entry name" value="POLY-BETA-1,6-N-ACETYL-D-GLUCOSAMINE SYNTHASE"/>
    <property type="match status" value="1"/>
</dbReference>
<feature type="transmembrane region" description="Helical" evidence="4">
    <location>
        <begin position="457"/>
        <end position="480"/>
    </location>
</feature>
<dbReference type="RefSeq" id="WP_073384940.1">
    <property type="nucleotide sequence ID" value="NZ_FQVU01000001.1"/>
</dbReference>
<proteinExistence type="inferred from homology"/>
<feature type="transmembrane region" description="Helical" evidence="4">
    <location>
        <begin position="12"/>
        <end position="36"/>
    </location>
</feature>
<keyword evidence="4" id="KW-0812">Transmembrane</keyword>
<keyword evidence="4" id="KW-0472">Membrane</keyword>
<dbReference type="InterPro" id="IPR029044">
    <property type="entry name" value="Nucleotide-diphossugar_trans"/>
</dbReference>
<dbReference type="Proteomes" id="UP000186132">
    <property type="component" value="Unassembled WGS sequence"/>
</dbReference>
<evidence type="ECO:0000313" key="5">
    <source>
        <dbReference type="EMBL" id="SHF54260.1"/>
    </source>
</evidence>
<dbReference type="OrthoDB" id="9797391at2"/>
<feature type="transmembrane region" description="Helical" evidence="4">
    <location>
        <begin position="382"/>
        <end position="399"/>
    </location>
</feature>
<sequence length="502" mass="55045">MSEWLTGAGLWVLVGFVMLGAVPNAVTVVQVVLAAAHRVRDHYAPDEVDVDRLPRVAVLVPAWNEAAVLRFSVDRMMALDYPPDALRLVVVDDASTDETPELMAAKSAQYPGRVLHLRRARGGEGKAHTLNHGLREILADDWAEAVLITDADVVFEPTSVRRMTRHLADENVGAVTAFIKEASEPPNWMNRYIGYEYAAAQAVGRRAQNVAGAQGCLAGGAQLHTRANLEQLGGTIDTTTLAEDTVTTFLTQLAGRRVVFDGNAHCLAEEPAGVVGLWKQRLRWSRGNVQVARRFRGVFFRPSRTHRLGRPWFGLMWWSTLLLPAFMVASSAALVTLWFADDGRGHDAFRLLWIVNSLGFVLTTVFTLLVDRQVAARTWRQAFAFPGLVSLVVILWVLAPRPMHELVRSVCEHLGLGWDAHVRAGLALAAYGWGAACMLAAYLVYRLDSVRDLGWFGGVLLFLVGYGPLLCAITFAAYVAEARGATATWDKTVKTGKVKVAA</sequence>
<protein>
    <submittedName>
        <fullName evidence="5">Glycosyltransferase, catalytic subunit of cellulose synthase and poly-beta-1,6-N-acetylglucosamine synthase</fullName>
    </submittedName>
</protein>
<feature type="transmembrane region" description="Helical" evidence="4">
    <location>
        <begin position="315"/>
        <end position="339"/>
    </location>
</feature>
<comment type="similarity">
    <text evidence="1">Belongs to the glycosyltransferase 2 family.</text>
</comment>
<keyword evidence="4" id="KW-1133">Transmembrane helix</keyword>
<dbReference type="GO" id="GO:0016757">
    <property type="term" value="F:glycosyltransferase activity"/>
    <property type="evidence" value="ECO:0007669"/>
    <property type="project" value="UniProtKB-KW"/>
</dbReference>
<accession>A0A1M5CHV7</accession>
<evidence type="ECO:0000256" key="2">
    <source>
        <dbReference type="ARBA" id="ARBA00022676"/>
    </source>
</evidence>
<dbReference type="AlphaFoldDB" id="A0A1M5CHV7"/>
<dbReference type="Pfam" id="PF13641">
    <property type="entry name" value="Glyco_tranf_2_3"/>
    <property type="match status" value="1"/>
</dbReference>
<evidence type="ECO:0000313" key="6">
    <source>
        <dbReference type="Proteomes" id="UP000186132"/>
    </source>
</evidence>
<dbReference type="Gene3D" id="3.90.550.10">
    <property type="entry name" value="Spore Coat Polysaccharide Biosynthesis Protein SpsA, Chain A"/>
    <property type="match status" value="1"/>
</dbReference>
<reference evidence="5 6" key="1">
    <citation type="submission" date="2016-11" db="EMBL/GenBank/DDBJ databases">
        <authorList>
            <person name="Jaros S."/>
            <person name="Januszkiewicz K."/>
            <person name="Wedrychowicz H."/>
        </authorList>
    </citation>
    <scope>NUCLEOTIDE SEQUENCE [LARGE SCALE GENOMIC DNA]</scope>
    <source>
        <strain evidence="5 6">DSM 45627</strain>
    </source>
</reference>
<evidence type="ECO:0000256" key="4">
    <source>
        <dbReference type="SAM" id="Phobius"/>
    </source>
</evidence>
<evidence type="ECO:0000256" key="1">
    <source>
        <dbReference type="ARBA" id="ARBA00006739"/>
    </source>
</evidence>
<evidence type="ECO:0000256" key="3">
    <source>
        <dbReference type="ARBA" id="ARBA00022679"/>
    </source>
</evidence>
<dbReference type="EMBL" id="FQVU01000001">
    <property type="protein sequence ID" value="SHF54260.1"/>
    <property type="molecule type" value="Genomic_DNA"/>
</dbReference>
<organism evidence="5 6">
    <name type="scientific">Jatrophihabitans endophyticus</name>
    <dbReference type="NCBI Taxonomy" id="1206085"/>
    <lineage>
        <taxon>Bacteria</taxon>
        <taxon>Bacillati</taxon>
        <taxon>Actinomycetota</taxon>
        <taxon>Actinomycetes</taxon>
        <taxon>Jatrophihabitantales</taxon>
        <taxon>Jatrophihabitantaceae</taxon>
        <taxon>Jatrophihabitans</taxon>
    </lineage>
</organism>
<dbReference type="SUPFAM" id="SSF53448">
    <property type="entry name" value="Nucleotide-diphospho-sugar transferases"/>
    <property type="match status" value="1"/>
</dbReference>